<dbReference type="EMBL" id="BMNJ01000001">
    <property type="protein sequence ID" value="GGO95150.1"/>
    <property type="molecule type" value="Genomic_DNA"/>
</dbReference>
<evidence type="ECO:0000256" key="1">
    <source>
        <dbReference type="SAM" id="MobiDB-lite"/>
    </source>
</evidence>
<evidence type="ECO:0000313" key="3">
    <source>
        <dbReference type="Proteomes" id="UP000614239"/>
    </source>
</evidence>
<reference evidence="2" key="1">
    <citation type="journal article" date="2014" name="Int. J. Syst. Evol. Microbiol.">
        <title>Complete genome sequence of Corynebacterium casei LMG S-19264T (=DSM 44701T), isolated from a smear-ripened cheese.</title>
        <authorList>
            <consortium name="US DOE Joint Genome Institute (JGI-PGF)"/>
            <person name="Walter F."/>
            <person name="Albersmeier A."/>
            <person name="Kalinowski J."/>
            <person name="Ruckert C."/>
        </authorList>
    </citation>
    <scope>NUCLEOTIDE SEQUENCE</scope>
    <source>
        <strain evidence="2">CGMCC 4.7372</strain>
    </source>
</reference>
<dbReference type="AlphaFoldDB" id="A0A8H9H6Q8"/>
<feature type="compositionally biased region" description="Basic and acidic residues" evidence="1">
    <location>
        <begin position="127"/>
        <end position="147"/>
    </location>
</feature>
<name>A0A8H9H6Q8_9ACTO</name>
<feature type="compositionally biased region" description="Basic and acidic residues" evidence="1">
    <location>
        <begin position="94"/>
        <end position="120"/>
    </location>
</feature>
<sequence length="147" mass="16434">MVGEAIRLNEQALIHELIDLTNAMHDHPDIHLMARVLELDAEPALDQGPSTRVGPPRPPTRDSRLIPITPEELMNVVQQDNALAERGVQCSDGVDLRGAPEHPRQDELRRGNGHLKRIDPAEMGLPVDDHTTGRPDHTGTRRHRDMQ</sequence>
<keyword evidence="3" id="KW-1185">Reference proteome</keyword>
<comment type="caution">
    <text evidence="2">The sequence shown here is derived from an EMBL/GenBank/DDBJ whole genome shotgun (WGS) entry which is preliminary data.</text>
</comment>
<feature type="region of interest" description="Disordered" evidence="1">
    <location>
        <begin position="43"/>
        <end position="66"/>
    </location>
</feature>
<evidence type="ECO:0000313" key="2">
    <source>
        <dbReference type="EMBL" id="GGO95150.1"/>
    </source>
</evidence>
<protein>
    <submittedName>
        <fullName evidence="2">Uncharacterized protein</fullName>
    </submittedName>
</protein>
<gene>
    <name evidence="2" type="ORF">GCM10011612_02300</name>
</gene>
<accession>A0A8H9H6Q8</accession>
<organism evidence="2 3">
    <name type="scientific">Actinomyces gaoshouyii</name>
    <dbReference type="NCBI Taxonomy" id="1960083"/>
    <lineage>
        <taxon>Bacteria</taxon>
        <taxon>Bacillati</taxon>
        <taxon>Actinomycetota</taxon>
        <taxon>Actinomycetes</taxon>
        <taxon>Actinomycetales</taxon>
        <taxon>Actinomycetaceae</taxon>
        <taxon>Actinomyces</taxon>
    </lineage>
</organism>
<dbReference type="Proteomes" id="UP000614239">
    <property type="component" value="Unassembled WGS sequence"/>
</dbReference>
<reference evidence="2" key="2">
    <citation type="submission" date="2020-09" db="EMBL/GenBank/DDBJ databases">
        <authorList>
            <person name="Sun Q."/>
            <person name="Zhou Y."/>
        </authorList>
    </citation>
    <scope>NUCLEOTIDE SEQUENCE</scope>
    <source>
        <strain evidence="2">CGMCC 4.7372</strain>
    </source>
</reference>
<proteinExistence type="predicted"/>
<feature type="region of interest" description="Disordered" evidence="1">
    <location>
        <begin position="92"/>
        <end position="147"/>
    </location>
</feature>